<dbReference type="PIRSF" id="PIRSF005739">
    <property type="entry name" value="O-mtase"/>
    <property type="match status" value="1"/>
</dbReference>
<dbReference type="GO" id="GO:0032259">
    <property type="term" value="P:methylation"/>
    <property type="evidence" value="ECO:0007669"/>
    <property type="project" value="UniProtKB-KW"/>
</dbReference>
<dbReference type="EMBL" id="FOAP01000010">
    <property type="protein sequence ID" value="SEM01822.1"/>
    <property type="molecule type" value="Genomic_DNA"/>
</dbReference>
<dbReference type="InterPro" id="IPR036390">
    <property type="entry name" value="WH_DNA-bd_sf"/>
</dbReference>
<evidence type="ECO:0000256" key="4">
    <source>
        <dbReference type="PIRSR" id="PIRSR005739-1"/>
    </source>
</evidence>
<dbReference type="SUPFAM" id="SSF53335">
    <property type="entry name" value="S-adenosyl-L-methionine-dependent methyltransferases"/>
    <property type="match status" value="1"/>
</dbReference>
<dbReference type="Proteomes" id="UP000182719">
    <property type="component" value="Unassembled WGS sequence"/>
</dbReference>
<dbReference type="PROSITE" id="PS51683">
    <property type="entry name" value="SAM_OMT_II"/>
    <property type="match status" value="1"/>
</dbReference>
<keyword evidence="2" id="KW-0808">Transferase</keyword>
<dbReference type="Pfam" id="PF00891">
    <property type="entry name" value="Methyltransf_2"/>
    <property type="match status" value="1"/>
</dbReference>
<dbReference type="Gene3D" id="1.10.10.10">
    <property type="entry name" value="Winged helix-like DNA-binding domain superfamily/Winged helix DNA-binding domain"/>
    <property type="match status" value="1"/>
</dbReference>
<feature type="active site" description="Proton acceptor" evidence="4">
    <location>
        <position position="254"/>
    </location>
</feature>
<evidence type="ECO:0000313" key="7">
    <source>
        <dbReference type="EMBL" id="SEM01822.1"/>
    </source>
</evidence>
<dbReference type="InterPro" id="IPR012967">
    <property type="entry name" value="COMT_dimerisation"/>
</dbReference>
<dbReference type="GO" id="GO:0046983">
    <property type="term" value="F:protein dimerization activity"/>
    <property type="evidence" value="ECO:0007669"/>
    <property type="project" value="InterPro"/>
</dbReference>
<evidence type="ECO:0000256" key="2">
    <source>
        <dbReference type="ARBA" id="ARBA00022679"/>
    </source>
</evidence>
<dbReference type="InterPro" id="IPR016461">
    <property type="entry name" value="COMT-like"/>
</dbReference>
<dbReference type="InterPro" id="IPR036388">
    <property type="entry name" value="WH-like_DNA-bd_sf"/>
</dbReference>
<proteinExistence type="predicted"/>
<dbReference type="PANTHER" id="PTHR43712:SF2">
    <property type="entry name" value="O-METHYLTRANSFERASE CICE"/>
    <property type="match status" value="1"/>
</dbReference>
<keyword evidence="3" id="KW-0949">S-adenosyl-L-methionine</keyword>
<dbReference type="InterPro" id="IPR029063">
    <property type="entry name" value="SAM-dependent_MTases_sf"/>
</dbReference>
<sequence>MLPPFMDPTPPPNPSQQLLEHISSYWISQIIGVAARLRLSDLLASGPLSSDALAPRVGAHPDGLYRLMRAGVAAGLFTEVPPRTFTLTPLGACLRSEVPGSMRDMAITLTSPGHWRPWTDLFTAVQTGRSTVRGALGANIWEHFEKNPEEASHFDRAMGAFSSFIATEVARLHDFSRYARVADVGGSQGVLLTAVLRAYPSCRGILFDLPHVIDGARAQVEAEGLSQRMDLVAGSFFEPVIPAAEAYLLKHILHDWDDASSTAILRQIHRAALPGARLIVVEMVLPDGGEPSRAALMDLNMLVLADGRERTAREYEALLASTGWALERITPAPSGVNLIEARKQVTPADS</sequence>
<dbReference type="PANTHER" id="PTHR43712">
    <property type="entry name" value="PUTATIVE (AFU_ORTHOLOGUE AFUA_4G14580)-RELATED"/>
    <property type="match status" value="1"/>
</dbReference>
<evidence type="ECO:0000259" key="6">
    <source>
        <dbReference type="Pfam" id="PF08100"/>
    </source>
</evidence>
<keyword evidence="1" id="KW-0489">Methyltransferase</keyword>
<dbReference type="InterPro" id="IPR001077">
    <property type="entry name" value="COMT_C"/>
</dbReference>
<name>A0A1H7UXY2_STIAU</name>
<keyword evidence="8" id="KW-1185">Reference proteome</keyword>
<evidence type="ECO:0000256" key="3">
    <source>
        <dbReference type="ARBA" id="ARBA00022691"/>
    </source>
</evidence>
<dbReference type="Gene3D" id="3.40.50.150">
    <property type="entry name" value="Vaccinia Virus protein VP39"/>
    <property type="match status" value="1"/>
</dbReference>
<evidence type="ECO:0000259" key="5">
    <source>
        <dbReference type="Pfam" id="PF00891"/>
    </source>
</evidence>
<feature type="domain" description="O-methyltransferase dimerisation" evidence="6">
    <location>
        <begin position="19"/>
        <end position="94"/>
    </location>
</feature>
<gene>
    <name evidence="7" type="ORF">SAMN05444354_110248</name>
</gene>
<accession>A0A1H7UXY2</accession>
<feature type="domain" description="O-methyltransferase C-terminal" evidence="5">
    <location>
        <begin position="118"/>
        <end position="324"/>
    </location>
</feature>
<evidence type="ECO:0000256" key="1">
    <source>
        <dbReference type="ARBA" id="ARBA00022603"/>
    </source>
</evidence>
<dbReference type="CDD" id="cd02440">
    <property type="entry name" value="AdoMet_MTases"/>
    <property type="match status" value="1"/>
</dbReference>
<dbReference type="SUPFAM" id="SSF46785">
    <property type="entry name" value="Winged helix' DNA-binding domain"/>
    <property type="match status" value="1"/>
</dbReference>
<dbReference type="AlphaFoldDB" id="A0A1H7UXY2"/>
<organism evidence="7 8">
    <name type="scientific">Stigmatella aurantiaca</name>
    <dbReference type="NCBI Taxonomy" id="41"/>
    <lineage>
        <taxon>Bacteria</taxon>
        <taxon>Pseudomonadati</taxon>
        <taxon>Myxococcota</taxon>
        <taxon>Myxococcia</taxon>
        <taxon>Myxococcales</taxon>
        <taxon>Cystobacterineae</taxon>
        <taxon>Archangiaceae</taxon>
        <taxon>Stigmatella</taxon>
    </lineage>
</organism>
<dbReference type="GO" id="GO:0008171">
    <property type="term" value="F:O-methyltransferase activity"/>
    <property type="evidence" value="ECO:0007669"/>
    <property type="project" value="InterPro"/>
</dbReference>
<evidence type="ECO:0000313" key="8">
    <source>
        <dbReference type="Proteomes" id="UP000182719"/>
    </source>
</evidence>
<dbReference type="Pfam" id="PF08100">
    <property type="entry name" value="Dimerisation"/>
    <property type="match status" value="1"/>
</dbReference>
<protein>
    <submittedName>
        <fullName evidence="7">Dimerisation domain-containing protein</fullName>
    </submittedName>
</protein>
<reference evidence="8" key="1">
    <citation type="submission" date="2016-10" db="EMBL/GenBank/DDBJ databases">
        <authorList>
            <person name="Varghese N."/>
            <person name="Submissions S."/>
        </authorList>
    </citation>
    <scope>NUCLEOTIDE SEQUENCE [LARGE SCALE GENOMIC DNA]</scope>
    <source>
        <strain evidence="8">DSM 17044</strain>
    </source>
</reference>